<gene>
    <name evidence="2" type="ORF">GSOID_T00028083001</name>
</gene>
<reference evidence="2" key="1">
    <citation type="journal article" date="2010" name="Science">
        <title>Plasticity of animal genome architecture unmasked by rapid evolution of a pelagic tunicate.</title>
        <authorList>
            <person name="Denoeud F."/>
            <person name="Henriet S."/>
            <person name="Mungpakdee S."/>
            <person name="Aury J.M."/>
            <person name="Da Silva C."/>
            <person name="Brinkmann H."/>
            <person name="Mikhaleva J."/>
            <person name="Olsen L.C."/>
            <person name="Jubin C."/>
            <person name="Canestro C."/>
            <person name="Bouquet J.M."/>
            <person name="Danks G."/>
            <person name="Poulain J."/>
            <person name="Campsteijn C."/>
            <person name="Adamski M."/>
            <person name="Cross I."/>
            <person name="Yadetie F."/>
            <person name="Muffato M."/>
            <person name="Louis A."/>
            <person name="Butcher S."/>
            <person name="Tsagkogeorga G."/>
            <person name="Konrad A."/>
            <person name="Singh S."/>
            <person name="Jensen M.F."/>
            <person name="Cong E.H."/>
            <person name="Eikeseth-Otteraa H."/>
            <person name="Noel B."/>
            <person name="Anthouard V."/>
            <person name="Porcel B.M."/>
            <person name="Kachouri-Lafond R."/>
            <person name="Nishino A."/>
            <person name="Ugolini M."/>
            <person name="Chourrout P."/>
            <person name="Nishida H."/>
            <person name="Aasland R."/>
            <person name="Huzurbazar S."/>
            <person name="Westhof E."/>
            <person name="Delsuc F."/>
            <person name="Lehrach H."/>
            <person name="Reinhardt R."/>
            <person name="Weissenbach J."/>
            <person name="Roy S.W."/>
            <person name="Artiguenave F."/>
            <person name="Postlethwait J.H."/>
            <person name="Manak J.R."/>
            <person name="Thompson E.M."/>
            <person name="Jaillon O."/>
            <person name="Du Pasquier L."/>
            <person name="Boudinot P."/>
            <person name="Liberles D.A."/>
            <person name="Volff J.N."/>
            <person name="Philippe H."/>
            <person name="Lenhard B."/>
            <person name="Roest Crollius H."/>
            <person name="Wincker P."/>
            <person name="Chourrout D."/>
        </authorList>
    </citation>
    <scope>NUCLEOTIDE SEQUENCE [LARGE SCALE GENOMIC DNA]</scope>
</reference>
<sequence length="458" mass="52647">MVDFNSNFFNLDTPLSEDFWRRTKRKRNAEVISERIQSATNEEIENLFKWITEDGKDRFLVSCILWSIPEEFAADSFKLGWESCFLNAAAADCWFDWINVRTDDFKRDVSDDDWKFILSERKKERAKGGFELRSGIEMAYSIFLGWSLLKTEDQQNGLTIRGIINLLNDEAKVAALKKNAANKEAKCLLQFHRRKNWVQNQVNELLFGQEALAHPNHPSSSSSQSSGKQYVCSRSRVNLAPKTPVNNGTPNRPVEQATTHQRPATLANVFGELPPEIRGSQPNRLINNQVSKQQSVPQAQEAPAHPSRPASSGSSGSQYFGPRVMNNLLQNRHIEQETTQQRQPARDVSINVNRFVGHQARHQSQHVLPENSPIINLQIPLYTGQEVGHQYQQQYLQQGQINQNQAHQDQLQRMQEHQRNQRQQHLMQQQVIRQAQQAPQMSQLNHQSAQQHNQNYNS</sequence>
<accession>E4Z704</accession>
<feature type="region of interest" description="Disordered" evidence="1">
    <location>
        <begin position="413"/>
        <end position="458"/>
    </location>
</feature>
<evidence type="ECO:0000256" key="1">
    <source>
        <dbReference type="SAM" id="MobiDB-lite"/>
    </source>
</evidence>
<feature type="compositionally biased region" description="Low complexity" evidence="1">
    <location>
        <begin position="302"/>
        <end position="317"/>
    </location>
</feature>
<feature type="compositionally biased region" description="Low complexity" evidence="1">
    <location>
        <begin position="421"/>
        <end position="440"/>
    </location>
</feature>
<feature type="non-terminal residue" evidence="2">
    <location>
        <position position="458"/>
    </location>
</feature>
<evidence type="ECO:0000313" key="2">
    <source>
        <dbReference type="EMBL" id="CBY43482.1"/>
    </source>
</evidence>
<dbReference type="AlphaFoldDB" id="E4Z704"/>
<protein>
    <submittedName>
        <fullName evidence="2">Uncharacterized protein</fullName>
    </submittedName>
</protein>
<organism evidence="2">
    <name type="scientific">Oikopleura dioica</name>
    <name type="common">Tunicate</name>
    <dbReference type="NCBI Taxonomy" id="34765"/>
    <lineage>
        <taxon>Eukaryota</taxon>
        <taxon>Metazoa</taxon>
        <taxon>Chordata</taxon>
        <taxon>Tunicata</taxon>
        <taxon>Appendicularia</taxon>
        <taxon>Copelata</taxon>
        <taxon>Oikopleuridae</taxon>
        <taxon>Oikopleura</taxon>
    </lineage>
</organism>
<feature type="compositionally biased region" description="Polar residues" evidence="1">
    <location>
        <begin position="441"/>
        <end position="458"/>
    </location>
</feature>
<dbReference type="Proteomes" id="UP000011014">
    <property type="component" value="Unassembled WGS sequence"/>
</dbReference>
<feature type="compositionally biased region" description="Polar residues" evidence="1">
    <location>
        <begin position="244"/>
        <end position="262"/>
    </location>
</feature>
<feature type="region of interest" description="Disordered" evidence="1">
    <location>
        <begin position="291"/>
        <end position="322"/>
    </location>
</feature>
<name>E4Z704_OIKDI</name>
<feature type="region of interest" description="Disordered" evidence="1">
    <location>
        <begin position="238"/>
        <end position="263"/>
    </location>
</feature>
<dbReference type="EMBL" id="FN658286">
    <property type="protein sequence ID" value="CBY43482.1"/>
    <property type="molecule type" value="Genomic_DNA"/>
</dbReference>
<proteinExistence type="predicted"/>